<dbReference type="Proteomes" id="UP001187192">
    <property type="component" value="Unassembled WGS sequence"/>
</dbReference>
<accession>A0AA88ASD6</accession>
<evidence type="ECO:0000313" key="2">
    <source>
        <dbReference type="Proteomes" id="UP001187192"/>
    </source>
</evidence>
<proteinExistence type="predicted"/>
<sequence>MERESEKNGIVQWSSGENSHCLVFKQSRSPPATGRNDPVRCGTRCVAIGSKTFMRTETNVDTWSVMFGSENRVVFVYYDWPERVLIHFVVWVNYIRFSTA</sequence>
<gene>
    <name evidence="1" type="ORF">TIFTF001_021269</name>
</gene>
<evidence type="ECO:0000313" key="1">
    <source>
        <dbReference type="EMBL" id="GMN52123.1"/>
    </source>
</evidence>
<name>A0AA88ASD6_FICCA</name>
<protein>
    <submittedName>
        <fullName evidence="1">Uncharacterized protein</fullName>
    </submittedName>
</protein>
<organism evidence="1 2">
    <name type="scientific">Ficus carica</name>
    <name type="common">Common fig</name>
    <dbReference type="NCBI Taxonomy" id="3494"/>
    <lineage>
        <taxon>Eukaryota</taxon>
        <taxon>Viridiplantae</taxon>
        <taxon>Streptophyta</taxon>
        <taxon>Embryophyta</taxon>
        <taxon>Tracheophyta</taxon>
        <taxon>Spermatophyta</taxon>
        <taxon>Magnoliopsida</taxon>
        <taxon>eudicotyledons</taxon>
        <taxon>Gunneridae</taxon>
        <taxon>Pentapetalae</taxon>
        <taxon>rosids</taxon>
        <taxon>fabids</taxon>
        <taxon>Rosales</taxon>
        <taxon>Moraceae</taxon>
        <taxon>Ficeae</taxon>
        <taxon>Ficus</taxon>
    </lineage>
</organism>
<comment type="caution">
    <text evidence="1">The sequence shown here is derived from an EMBL/GenBank/DDBJ whole genome shotgun (WGS) entry which is preliminary data.</text>
</comment>
<dbReference type="EMBL" id="BTGU01000040">
    <property type="protein sequence ID" value="GMN52123.1"/>
    <property type="molecule type" value="Genomic_DNA"/>
</dbReference>
<reference evidence="1" key="1">
    <citation type="submission" date="2023-07" db="EMBL/GenBank/DDBJ databases">
        <title>draft genome sequence of fig (Ficus carica).</title>
        <authorList>
            <person name="Takahashi T."/>
            <person name="Nishimura K."/>
        </authorList>
    </citation>
    <scope>NUCLEOTIDE SEQUENCE</scope>
</reference>
<dbReference type="AlphaFoldDB" id="A0AA88ASD6"/>
<keyword evidence="2" id="KW-1185">Reference proteome</keyword>